<dbReference type="GO" id="GO:0071949">
    <property type="term" value="F:FAD binding"/>
    <property type="evidence" value="ECO:0007669"/>
    <property type="project" value="InterPro"/>
</dbReference>
<evidence type="ECO:0000313" key="9">
    <source>
        <dbReference type="EMBL" id="ETN43911.1"/>
    </source>
</evidence>
<protein>
    <recommendedName>
        <fullName evidence="8">FAD-binding domain-containing protein</fullName>
    </recommendedName>
</protein>
<dbReference type="Gene3D" id="3.50.50.60">
    <property type="entry name" value="FAD/NAD(P)-binding domain"/>
    <property type="match status" value="1"/>
</dbReference>
<evidence type="ECO:0000256" key="7">
    <source>
        <dbReference type="SAM" id="Phobius"/>
    </source>
</evidence>
<dbReference type="GO" id="GO:0004497">
    <property type="term" value="F:monooxygenase activity"/>
    <property type="evidence" value="ECO:0007669"/>
    <property type="project" value="UniProtKB-KW"/>
</dbReference>
<evidence type="ECO:0000256" key="6">
    <source>
        <dbReference type="SAM" id="MobiDB-lite"/>
    </source>
</evidence>
<accession>W2S5E3</accession>
<dbReference type="InParanoid" id="W2S5E3"/>
<organism evidence="9 10">
    <name type="scientific">Cyphellophora europaea (strain CBS 101466)</name>
    <name type="common">Phialophora europaea</name>
    <dbReference type="NCBI Taxonomy" id="1220924"/>
    <lineage>
        <taxon>Eukaryota</taxon>
        <taxon>Fungi</taxon>
        <taxon>Dikarya</taxon>
        <taxon>Ascomycota</taxon>
        <taxon>Pezizomycotina</taxon>
        <taxon>Eurotiomycetes</taxon>
        <taxon>Chaetothyriomycetidae</taxon>
        <taxon>Chaetothyriales</taxon>
        <taxon>Cyphellophoraceae</taxon>
        <taxon>Cyphellophora</taxon>
    </lineage>
</organism>
<keyword evidence="5" id="KW-0503">Monooxygenase</keyword>
<dbReference type="PANTHER" id="PTHR13789:SF316">
    <property type="entry name" value="FAD-BINDING DOMAIN-CONTAINING PROTEIN"/>
    <property type="match status" value="1"/>
</dbReference>
<evidence type="ECO:0000256" key="5">
    <source>
        <dbReference type="ARBA" id="ARBA00023033"/>
    </source>
</evidence>
<dbReference type="STRING" id="1220924.W2S5E3"/>
<dbReference type="InterPro" id="IPR002938">
    <property type="entry name" value="FAD-bd"/>
</dbReference>
<keyword evidence="7" id="KW-0812">Transmembrane</keyword>
<dbReference type="SUPFAM" id="SSF51905">
    <property type="entry name" value="FAD/NAD(P)-binding domain"/>
    <property type="match status" value="1"/>
</dbReference>
<dbReference type="InterPro" id="IPR050493">
    <property type="entry name" value="FAD-dep_Monooxygenase_BioMet"/>
</dbReference>
<proteinExistence type="inferred from homology"/>
<feature type="domain" description="FAD-binding" evidence="8">
    <location>
        <begin position="165"/>
        <end position="308"/>
    </location>
</feature>
<dbReference type="EMBL" id="KB822717">
    <property type="protein sequence ID" value="ETN43911.1"/>
    <property type="molecule type" value="Genomic_DNA"/>
</dbReference>
<dbReference type="VEuPathDB" id="FungiDB:HMPREF1541_11042"/>
<gene>
    <name evidence="9" type="ORF">HMPREF1541_11042</name>
</gene>
<dbReference type="RefSeq" id="XP_008713933.1">
    <property type="nucleotide sequence ID" value="XM_008715711.1"/>
</dbReference>
<dbReference type="OrthoDB" id="16820at2759"/>
<evidence type="ECO:0000256" key="4">
    <source>
        <dbReference type="ARBA" id="ARBA00023002"/>
    </source>
</evidence>
<name>W2S5E3_CYPE1</name>
<dbReference type="HOGENOM" id="CLU_009665_19_5_1"/>
<keyword evidence="7" id="KW-0472">Membrane</keyword>
<evidence type="ECO:0000313" key="10">
    <source>
        <dbReference type="Proteomes" id="UP000030752"/>
    </source>
</evidence>
<evidence type="ECO:0000256" key="1">
    <source>
        <dbReference type="ARBA" id="ARBA00007992"/>
    </source>
</evidence>
<feature type="domain" description="FAD-binding" evidence="8">
    <location>
        <begin position="358"/>
        <end position="426"/>
    </location>
</feature>
<dbReference type="PANTHER" id="PTHR13789">
    <property type="entry name" value="MONOOXYGENASE"/>
    <property type="match status" value="1"/>
</dbReference>
<dbReference type="Proteomes" id="UP000030752">
    <property type="component" value="Unassembled WGS sequence"/>
</dbReference>
<keyword evidence="10" id="KW-1185">Reference proteome</keyword>
<dbReference type="eggNOG" id="KOG2614">
    <property type="taxonomic scope" value="Eukaryota"/>
</dbReference>
<reference evidence="9 10" key="1">
    <citation type="submission" date="2013-03" db="EMBL/GenBank/DDBJ databases">
        <title>The Genome Sequence of Phialophora europaea CBS 101466.</title>
        <authorList>
            <consortium name="The Broad Institute Genomics Platform"/>
            <person name="Cuomo C."/>
            <person name="de Hoog S."/>
            <person name="Gorbushina A."/>
            <person name="Walker B."/>
            <person name="Young S.K."/>
            <person name="Zeng Q."/>
            <person name="Gargeya S."/>
            <person name="Fitzgerald M."/>
            <person name="Haas B."/>
            <person name="Abouelleil A."/>
            <person name="Allen A.W."/>
            <person name="Alvarado L."/>
            <person name="Arachchi H.M."/>
            <person name="Berlin A.M."/>
            <person name="Chapman S.B."/>
            <person name="Gainer-Dewar J."/>
            <person name="Goldberg J."/>
            <person name="Griggs A."/>
            <person name="Gujja S."/>
            <person name="Hansen M."/>
            <person name="Howarth C."/>
            <person name="Imamovic A."/>
            <person name="Ireland A."/>
            <person name="Larimer J."/>
            <person name="McCowan C."/>
            <person name="Murphy C."/>
            <person name="Pearson M."/>
            <person name="Poon T.W."/>
            <person name="Priest M."/>
            <person name="Roberts A."/>
            <person name="Saif S."/>
            <person name="Shea T."/>
            <person name="Sisk P."/>
            <person name="Sykes S."/>
            <person name="Wortman J."/>
            <person name="Nusbaum C."/>
            <person name="Birren B."/>
        </authorList>
    </citation>
    <scope>NUCLEOTIDE SEQUENCE [LARGE SCALE GENOMIC DNA]</scope>
    <source>
        <strain evidence="9 10">CBS 101466</strain>
    </source>
</reference>
<sequence>MAPTNTTSHPSPFPATIAIIGASLTGLSLALSLLQSQLFQPPQITIYERRTAPAPQFSPANLPLNSPTSDPEHNHPSASLNPSGLDPSGLDPSTTASGVVLTPNGLSVLSALQILPRIAPRCWTSAYRTYRNDADELVRKVQVSGEEVYGYRNHRCWRGLLVGEMLEMAREAGVVVRWGWRFSGVEEGGGGAGVRFVVERVGDAREVVSADLLVGADGIYSTVRKHLDPVAAPEYTGTTGVLAHIRWEHVAWPEVPEGEYERQCTLQGKPGALFWIPEDQEGSVVMVGKQVRVDGERSREEWDKLSRNKEYLCGFYRQDYGEWGSTGRKIIDAVCRNRDTLYLWPFMRMAKLERWFSHQGNVIIMGDAAHALPPSSGQGVNQTLEDVYVLTRVLELVKTGRKDLQEGLRWWQEKRQQRIDQVFDWATNATNVQRLPQAEREKLLKEGGAKSQQETDDMRWLYKPGWDEVMATWVAN</sequence>
<evidence type="ECO:0000259" key="8">
    <source>
        <dbReference type="Pfam" id="PF01494"/>
    </source>
</evidence>
<keyword evidence="4" id="KW-0560">Oxidoreductase</keyword>
<evidence type="ECO:0000256" key="2">
    <source>
        <dbReference type="ARBA" id="ARBA00022630"/>
    </source>
</evidence>
<dbReference type="GeneID" id="19978381"/>
<dbReference type="InterPro" id="IPR036188">
    <property type="entry name" value="FAD/NAD-bd_sf"/>
</dbReference>
<keyword evidence="7" id="KW-1133">Transmembrane helix</keyword>
<feature type="region of interest" description="Disordered" evidence="6">
    <location>
        <begin position="55"/>
        <end position="96"/>
    </location>
</feature>
<keyword evidence="2" id="KW-0285">Flavoprotein</keyword>
<dbReference type="Pfam" id="PF01494">
    <property type="entry name" value="FAD_binding_3"/>
    <property type="match status" value="2"/>
</dbReference>
<feature type="transmembrane region" description="Helical" evidence="7">
    <location>
        <begin position="12"/>
        <end position="34"/>
    </location>
</feature>
<keyword evidence="3" id="KW-0274">FAD</keyword>
<dbReference type="PRINTS" id="PR00420">
    <property type="entry name" value="RNGMNOXGNASE"/>
</dbReference>
<evidence type="ECO:0000256" key="3">
    <source>
        <dbReference type="ARBA" id="ARBA00022827"/>
    </source>
</evidence>
<comment type="similarity">
    <text evidence="1">Belongs to the paxM FAD-dependent monooxygenase family.</text>
</comment>
<dbReference type="AlphaFoldDB" id="W2S5E3"/>